<dbReference type="Gene3D" id="3.40.50.1980">
    <property type="entry name" value="Nitrogenase molybdenum iron protein domain"/>
    <property type="match status" value="2"/>
</dbReference>
<evidence type="ECO:0000256" key="5">
    <source>
        <dbReference type="SAM" id="Coils"/>
    </source>
</evidence>
<keyword evidence="4 6" id="KW-0732">Signal</keyword>
<comment type="subcellular location">
    <subcellularLocation>
        <location evidence="1">Cell envelope</location>
    </subcellularLocation>
</comment>
<feature type="signal peptide" evidence="6">
    <location>
        <begin position="1"/>
        <end position="28"/>
    </location>
</feature>
<comment type="caution">
    <text evidence="7">The sequence shown here is derived from an EMBL/GenBank/DDBJ whole genome shotgun (WGS) entry which is preliminary data.</text>
</comment>
<feature type="chain" id="PRO_5045602398" evidence="6">
    <location>
        <begin position="29"/>
        <end position="312"/>
    </location>
</feature>
<dbReference type="PANTHER" id="PTHR42953:SF1">
    <property type="entry name" value="METAL-BINDING PROTEIN HI_0362-RELATED"/>
    <property type="match status" value="1"/>
</dbReference>
<accession>A0ABT1H3T4</accession>
<keyword evidence="2" id="KW-0813">Transport</keyword>
<gene>
    <name evidence="7" type="ORF">LX12_003005</name>
</gene>
<sequence length="312" mass="32109">MMRLRDRAGRVRAGVAAVAVATAVVVTASGCSGNTGPAVPGTLNVIASTDVWGAVASAVAGDKAGVRSIYTSPDGDPHEFEPTAQDTATISGADVIVENGADYDAYMDKAQKNPDTPVISAFDAYKKANPNAPTGEGQVNEHFFYDFAVVKAVASDLANAMAEKDPPNRDAYRANAESFGRQIDELEGKAAQIKAAHSGVKVAQTEPLAAYLLAEAGLVDATPSAFTDAVEAGNDPPAAAIATTEDLIGKKEVAALLYNVQAVDETTKRLLSVAGSNGLPVVKISETLPEGVSSYVAWQTTNVDAIASAVAK</sequence>
<dbReference type="EMBL" id="JAMTCG010000005">
    <property type="protein sequence ID" value="MCP2161806.1"/>
    <property type="molecule type" value="Genomic_DNA"/>
</dbReference>
<dbReference type="InterPro" id="IPR050492">
    <property type="entry name" value="Bact_metal-bind_prot9"/>
</dbReference>
<protein>
    <submittedName>
        <fullName evidence="7">Zinc/manganese transport system substrate-binding protein</fullName>
    </submittedName>
</protein>
<evidence type="ECO:0000256" key="6">
    <source>
        <dbReference type="SAM" id="SignalP"/>
    </source>
</evidence>
<proteinExistence type="predicted"/>
<dbReference type="Pfam" id="PF01297">
    <property type="entry name" value="ZnuA"/>
    <property type="match status" value="1"/>
</dbReference>
<dbReference type="Proteomes" id="UP001205740">
    <property type="component" value="Unassembled WGS sequence"/>
</dbReference>
<evidence type="ECO:0000256" key="2">
    <source>
        <dbReference type="ARBA" id="ARBA00022448"/>
    </source>
</evidence>
<dbReference type="RefSeq" id="WP_308214019.1">
    <property type="nucleotide sequence ID" value="NZ_BAAAOE010000001.1"/>
</dbReference>
<evidence type="ECO:0000313" key="8">
    <source>
        <dbReference type="Proteomes" id="UP001205740"/>
    </source>
</evidence>
<organism evidence="7 8">
    <name type="scientific">Williamsia serinedens</name>
    <dbReference type="NCBI Taxonomy" id="391736"/>
    <lineage>
        <taxon>Bacteria</taxon>
        <taxon>Bacillati</taxon>
        <taxon>Actinomycetota</taxon>
        <taxon>Actinomycetes</taxon>
        <taxon>Mycobacteriales</taxon>
        <taxon>Nocardiaceae</taxon>
        <taxon>Williamsia</taxon>
    </lineage>
</organism>
<keyword evidence="5" id="KW-0175">Coiled coil</keyword>
<evidence type="ECO:0000313" key="7">
    <source>
        <dbReference type="EMBL" id="MCP2161806.1"/>
    </source>
</evidence>
<dbReference type="PANTHER" id="PTHR42953">
    <property type="entry name" value="HIGH-AFFINITY ZINC UPTAKE SYSTEM PROTEIN ZNUA-RELATED"/>
    <property type="match status" value="1"/>
</dbReference>
<keyword evidence="3" id="KW-0479">Metal-binding</keyword>
<name>A0ABT1H3T4_9NOCA</name>
<dbReference type="SUPFAM" id="SSF53807">
    <property type="entry name" value="Helical backbone' metal receptor"/>
    <property type="match status" value="1"/>
</dbReference>
<dbReference type="InterPro" id="IPR006127">
    <property type="entry name" value="ZnuA-like"/>
</dbReference>
<feature type="coiled-coil region" evidence="5">
    <location>
        <begin position="169"/>
        <end position="196"/>
    </location>
</feature>
<reference evidence="7 8" key="1">
    <citation type="submission" date="2022-06" db="EMBL/GenBank/DDBJ databases">
        <title>Genomic Encyclopedia of Archaeal and Bacterial Type Strains, Phase II (KMG-II): from individual species to whole genera.</title>
        <authorList>
            <person name="Goeker M."/>
        </authorList>
    </citation>
    <scope>NUCLEOTIDE SEQUENCE [LARGE SCALE GENOMIC DNA]</scope>
    <source>
        <strain evidence="7 8">DSM 45037</strain>
    </source>
</reference>
<evidence type="ECO:0000256" key="4">
    <source>
        <dbReference type="ARBA" id="ARBA00022729"/>
    </source>
</evidence>
<evidence type="ECO:0000256" key="3">
    <source>
        <dbReference type="ARBA" id="ARBA00022723"/>
    </source>
</evidence>
<evidence type="ECO:0000256" key="1">
    <source>
        <dbReference type="ARBA" id="ARBA00004196"/>
    </source>
</evidence>
<keyword evidence="8" id="KW-1185">Reference proteome</keyword>
<dbReference type="PROSITE" id="PS51257">
    <property type="entry name" value="PROKAR_LIPOPROTEIN"/>
    <property type="match status" value="1"/>
</dbReference>